<evidence type="ECO:0000256" key="1">
    <source>
        <dbReference type="SAM" id="MobiDB-lite"/>
    </source>
</evidence>
<comment type="caution">
    <text evidence="2">The sequence shown here is derived from an EMBL/GenBank/DDBJ whole genome shotgun (WGS) entry which is preliminary data.</text>
</comment>
<evidence type="ECO:0000313" key="3">
    <source>
        <dbReference type="Proteomes" id="UP000233469"/>
    </source>
</evidence>
<dbReference type="VEuPathDB" id="FungiDB:RhiirFUN_009036"/>
<dbReference type="AlphaFoldDB" id="A0A2N1MAG1"/>
<organism evidence="2 3">
    <name type="scientific">Rhizophagus irregularis</name>
    <dbReference type="NCBI Taxonomy" id="588596"/>
    <lineage>
        <taxon>Eukaryota</taxon>
        <taxon>Fungi</taxon>
        <taxon>Fungi incertae sedis</taxon>
        <taxon>Mucoromycota</taxon>
        <taxon>Glomeromycotina</taxon>
        <taxon>Glomeromycetes</taxon>
        <taxon>Glomerales</taxon>
        <taxon>Glomeraceae</taxon>
        <taxon>Rhizophagus</taxon>
    </lineage>
</organism>
<reference evidence="2 3" key="2">
    <citation type="submission" date="2017-10" db="EMBL/GenBank/DDBJ databases">
        <title>Extensive intraspecific genome diversity in a model arbuscular mycorrhizal fungus.</title>
        <authorList>
            <person name="Chen E.C.H."/>
            <person name="Morin E."/>
            <person name="Baudet D."/>
            <person name="Noel J."/>
            <person name="Ndikumana S."/>
            <person name="Charron P."/>
            <person name="St-Onge C."/>
            <person name="Giorgi J."/>
            <person name="Grigoriev I.V."/>
            <person name="Roux C."/>
            <person name="Martin F.M."/>
            <person name="Corradi N."/>
        </authorList>
    </citation>
    <scope>NUCLEOTIDE SEQUENCE [LARGE SCALE GENOMIC DNA]</scope>
    <source>
        <strain evidence="2 3">C2</strain>
    </source>
</reference>
<dbReference type="VEuPathDB" id="FungiDB:FUN_007743"/>
<evidence type="ECO:0000313" key="2">
    <source>
        <dbReference type="EMBL" id="PKK58622.1"/>
    </source>
</evidence>
<dbReference type="EMBL" id="LLXL01003484">
    <property type="protein sequence ID" value="PKK58622.1"/>
    <property type="molecule type" value="Genomic_DNA"/>
</dbReference>
<feature type="region of interest" description="Disordered" evidence="1">
    <location>
        <begin position="119"/>
        <end position="150"/>
    </location>
</feature>
<proteinExistence type="predicted"/>
<sequence>MGSNNHSAQNSFVPIYNDDNNINYPNPNSNSVPEFEFFLPLGNKIFHVTYTQLHSFDITRRLNSGVDIIPDSHFPYHLNVQNFISQQIQQRVQQQHIYQPQQQSQIYNTIPNSQVDMIPPNSQDNNPSDGIMSENTGHNYTTNYQTHNGF</sequence>
<reference evidence="2 3" key="1">
    <citation type="submission" date="2016-04" db="EMBL/GenBank/DDBJ databases">
        <title>Genome analyses suggest a sexual origin of heterokaryosis in a supposedly ancient asexual fungus.</title>
        <authorList>
            <person name="Ropars J."/>
            <person name="Sedzielewska K."/>
            <person name="Noel J."/>
            <person name="Charron P."/>
            <person name="Farinelli L."/>
            <person name="Marton T."/>
            <person name="Kruger M."/>
            <person name="Pelin A."/>
            <person name="Brachmann A."/>
            <person name="Corradi N."/>
        </authorList>
    </citation>
    <scope>NUCLEOTIDE SEQUENCE [LARGE SCALE GENOMIC DNA]</scope>
    <source>
        <strain evidence="2 3">C2</strain>
    </source>
</reference>
<gene>
    <name evidence="2" type="ORF">RhiirC2_720388</name>
</gene>
<dbReference type="Proteomes" id="UP000233469">
    <property type="component" value="Unassembled WGS sequence"/>
</dbReference>
<protein>
    <submittedName>
        <fullName evidence="2">Uncharacterized protein</fullName>
    </submittedName>
</protein>
<name>A0A2N1MAG1_9GLOM</name>
<dbReference type="OrthoDB" id="2419616at2759"/>
<accession>A0A2N1MAG1</accession>
<dbReference type="VEuPathDB" id="FungiDB:RhiirA1_453933"/>